<evidence type="ECO:0000256" key="2">
    <source>
        <dbReference type="ARBA" id="ARBA00007942"/>
    </source>
</evidence>
<evidence type="ECO:0000256" key="4">
    <source>
        <dbReference type="ARBA" id="ARBA00022692"/>
    </source>
</evidence>
<evidence type="ECO:0000256" key="7">
    <source>
        <dbReference type="SAM" id="MobiDB-lite"/>
    </source>
</evidence>
<name>A0A377KE39_ECOLX</name>
<feature type="compositionally biased region" description="Basic and acidic residues" evidence="7">
    <location>
        <begin position="91"/>
        <end position="114"/>
    </location>
</feature>
<comment type="similarity">
    <text evidence="2">Belongs to the binding-protein-dependent transport system permease family. AraH/RbsC subfamily.</text>
</comment>
<dbReference type="PANTHER" id="PTHR32196:SF19">
    <property type="entry name" value="GALACTOFURANOSE TRANSPORTER PERMEASE PROTEIN YTFT"/>
    <property type="match status" value="1"/>
</dbReference>
<feature type="transmembrane region" description="Helical" evidence="8">
    <location>
        <begin position="40"/>
        <end position="64"/>
    </location>
</feature>
<evidence type="ECO:0000256" key="3">
    <source>
        <dbReference type="ARBA" id="ARBA00022475"/>
    </source>
</evidence>
<evidence type="ECO:0000256" key="8">
    <source>
        <dbReference type="SAM" id="Phobius"/>
    </source>
</evidence>
<evidence type="ECO:0000313" key="9">
    <source>
        <dbReference type="EMBL" id="STP22564.1"/>
    </source>
</evidence>
<evidence type="ECO:0000256" key="6">
    <source>
        <dbReference type="ARBA" id="ARBA00023136"/>
    </source>
</evidence>
<protein>
    <submittedName>
        <fullName evidence="9">ABC transporter permease</fullName>
    </submittedName>
</protein>
<keyword evidence="4 8" id="KW-0812">Transmembrane</keyword>
<dbReference type="PANTHER" id="PTHR32196">
    <property type="entry name" value="ABC TRANSPORTER PERMEASE PROTEIN YPHD-RELATED-RELATED"/>
    <property type="match status" value="1"/>
</dbReference>
<dbReference type="AlphaFoldDB" id="A0A377KE39"/>
<gene>
    <name evidence="9" type="primary">ytfT_2</name>
    <name evidence="9" type="ORF">NCTC9075_06055</name>
</gene>
<proteinExistence type="inferred from homology"/>
<organism evidence="9 10">
    <name type="scientific">Escherichia coli</name>
    <dbReference type="NCBI Taxonomy" id="562"/>
    <lineage>
        <taxon>Bacteria</taxon>
        <taxon>Pseudomonadati</taxon>
        <taxon>Pseudomonadota</taxon>
        <taxon>Gammaproteobacteria</taxon>
        <taxon>Enterobacterales</taxon>
        <taxon>Enterobacteriaceae</taxon>
        <taxon>Escherichia</taxon>
    </lineage>
</organism>
<dbReference type="EMBL" id="UGEM01000004">
    <property type="protein sequence ID" value="STP22564.1"/>
    <property type="molecule type" value="Genomic_DNA"/>
</dbReference>
<dbReference type="Pfam" id="PF02653">
    <property type="entry name" value="BPD_transp_2"/>
    <property type="match status" value="1"/>
</dbReference>
<keyword evidence="6 8" id="KW-0472">Membrane</keyword>
<sequence>MGVCSVALSTFFNRAAPVALLAIGMTLVIATGGIDLSVGAVMAIAGATTAAMTVAGFSLPIVFVKRPRHWHPGGIVERHTGSDPQNSAVCRHPDPDGRRARRGATDHLRTDRHI</sequence>
<reference evidence="9 10" key="1">
    <citation type="submission" date="2018-06" db="EMBL/GenBank/DDBJ databases">
        <authorList>
            <consortium name="Pathogen Informatics"/>
            <person name="Doyle S."/>
        </authorList>
    </citation>
    <scope>NUCLEOTIDE SEQUENCE [LARGE SCALE GENOMIC DNA]</scope>
    <source>
        <strain evidence="9 10">NCTC9075</strain>
    </source>
</reference>
<accession>A0A377KE39</accession>
<feature type="region of interest" description="Disordered" evidence="7">
    <location>
        <begin position="73"/>
        <end position="114"/>
    </location>
</feature>
<evidence type="ECO:0000256" key="1">
    <source>
        <dbReference type="ARBA" id="ARBA00004429"/>
    </source>
</evidence>
<keyword evidence="5 8" id="KW-1133">Transmembrane helix</keyword>
<dbReference type="GO" id="GO:0022857">
    <property type="term" value="F:transmembrane transporter activity"/>
    <property type="evidence" value="ECO:0007669"/>
    <property type="project" value="InterPro"/>
</dbReference>
<evidence type="ECO:0000256" key="5">
    <source>
        <dbReference type="ARBA" id="ARBA00022989"/>
    </source>
</evidence>
<evidence type="ECO:0000313" key="10">
    <source>
        <dbReference type="Proteomes" id="UP000254181"/>
    </source>
</evidence>
<comment type="subcellular location">
    <subcellularLocation>
        <location evidence="1">Cell inner membrane</location>
        <topology evidence="1">Multi-pass membrane protein</topology>
    </subcellularLocation>
</comment>
<keyword evidence="3" id="KW-1003">Cell membrane</keyword>
<dbReference type="GO" id="GO:0005886">
    <property type="term" value="C:plasma membrane"/>
    <property type="evidence" value="ECO:0007669"/>
    <property type="project" value="UniProtKB-SubCell"/>
</dbReference>
<dbReference type="Proteomes" id="UP000254181">
    <property type="component" value="Unassembled WGS sequence"/>
</dbReference>
<dbReference type="InterPro" id="IPR001851">
    <property type="entry name" value="ABC_transp_permease"/>
</dbReference>